<dbReference type="VEuPathDB" id="TriTrypDB:TvY486_0027600"/>
<dbReference type="InterPro" id="IPR008936">
    <property type="entry name" value="Rho_GTPase_activation_prot"/>
</dbReference>
<accession>F9WR21</accession>
<evidence type="ECO:0000256" key="2">
    <source>
        <dbReference type="ARBA" id="ARBA00004580"/>
    </source>
</evidence>
<dbReference type="PROSITE" id="PS50238">
    <property type="entry name" value="RHOGAP"/>
    <property type="match status" value="1"/>
</dbReference>
<reference evidence="6 7" key="1">
    <citation type="journal article" date="2012" name="Proc. Natl. Acad. Sci. U.S.A.">
        <title>Antigenic diversity is generated by distinct evolutionary mechanisms in African trypanosome species.</title>
        <authorList>
            <person name="Jackson A.P."/>
            <person name="Berry A."/>
            <person name="Aslett M."/>
            <person name="Allison H.C."/>
            <person name="Burton P."/>
            <person name="Vavrova-Anderson J."/>
            <person name="Brown R."/>
            <person name="Browne H."/>
            <person name="Corton N."/>
            <person name="Hauser H."/>
            <person name="Gamble J."/>
            <person name="Gilderthorp R."/>
            <person name="Marcello L."/>
            <person name="McQuillan J."/>
            <person name="Otto T.D."/>
            <person name="Quail M.A."/>
            <person name="Sanders M.J."/>
            <person name="van Tonder A."/>
            <person name="Ginger M.L."/>
            <person name="Field M.C."/>
            <person name="Barry J.D."/>
            <person name="Hertz-Fowler C."/>
            <person name="Berriman M."/>
        </authorList>
    </citation>
    <scope>NUCLEOTIDE SEQUENCE</scope>
    <source>
        <strain evidence="6 7">Y486</strain>
    </source>
</reference>
<dbReference type="GO" id="GO:0031901">
    <property type="term" value="C:early endosome membrane"/>
    <property type="evidence" value="ECO:0007669"/>
    <property type="project" value="UniProtKB-SubCell"/>
</dbReference>
<dbReference type="SMART" id="SM00324">
    <property type="entry name" value="RhoGAP"/>
    <property type="match status" value="1"/>
</dbReference>
<feature type="domain" description="Rho-GAP" evidence="5">
    <location>
        <begin position="574"/>
        <end position="758"/>
    </location>
</feature>
<dbReference type="GO" id="GO:0030670">
    <property type="term" value="C:phagocytic vesicle membrane"/>
    <property type="evidence" value="ECO:0007669"/>
    <property type="project" value="UniProtKB-SubCell"/>
</dbReference>
<gene>
    <name evidence="6" type="ORF">TvY486_0027600</name>
</gene>
<sequence length="788" mass="87445">MVAVLPPVFDVDSYQPKNAFADVCGRANAQGSGTNAAEESWVQRELEFYHDHYTEQRELTACVVTFNVACKKPPANLAALIQQRLKDADPSNNRSGTPVDLVMVSLQEIDMSASAMLKDGTEAATPWVTGLQAVLCADSQRDSNSPYFALPVRQLVGLLICVYVRRQLLPYVRDISIATVATGALGSVGNKGAVGLSLMIYNTSICLINAHLAAGQNNLAKRNGDAYKILTTMDFSAQKRQAQAGYESGKNSASSPVPAYPELLPYNHDLIIVAGDFNYRIDLSYNEALNLVSRRDIGGLLEHDEFGTEMKDPFSPWVGFMDLRPTFLPTYRFDIGTNTYDTSEKQRVPSYTDRIVLWLKKKHSGDLVRVENLLALEEVMSSDHKPVQALLRLPLLLEVTERRNAVRQSLLERLKSVGWDRMATAETTVSTTTLDFGVQRFYECGTRRVLVITNTGHCSVEVHIFRKVDGDMSEGSWLRVHSTTLFIRPNESREVLVETQLDLYSARCLKQWRPFGGCAELPLKSILVVCVNQGKMHFVQCTCIVKPSVFGNSLENISLLRNESCIAAYSSHGVQAPEHSMARSKVPKELWFLCEALYERGARQPRLFREKGSPRVCQEIMHHLDTCCIPLSPMCDAQSIAACLITFLRSLQEPVVPFAQYGAALAAGKAGHKAALQFVQQELPPLHANVWIYVCSLMNFFLRPPNATSNGLTPKFLSRILSEVMVVSPVTSQPALDSSEGARQTVTGELMPHCGMTSQVLGRQVQQERIFAMSLVECFLVPPPALMW</sequence>
<dbReference type="SUPFAM" id="SSF48350">
    <property type="entry name" value="GTPase activation domain, GAP"/>
    <property type="match status" value="1"/>
</dbReference>
<dbReference type="GO" id="GO:0007165">
    <property type="term" value="P:signal transduction"/>
    <property type="evidence" value="ECO:0007669"/>
    <property type="project" value="InterPro"/>
</dbReference>
<dbReference type="Gene3D" id="2.60.40.10">
    <property type="entry name" value="Immunoglobulins"/>
    <property type="match status" value="1"/>
</dbReference>
<dbReference type="SMART" id="SM00128">
    <property type="entry name" value="IPPc"/>
    <property type="match status" value="1"/>
</dbReference>
<dbReference type="PANTHER" id="PTHR11200">
    <property type="entry name" value="INOSITOL 5-PHOSPHATASE"/>
    <property type="match status" value="1"/>
</dbReference>
<evidence type="ECO:0000256" key="4">
    <source>
        <dbReference type="ARBA" id="ARBA00023329"/>
    </source>
</evidence>
<keyword evidence="3" id="KW-0967">Endosome</keyword>
<dbReference type="FunFam" id="3.60.10.10:FF:000128">
    <property type="entry name" value="Inositol/phosphatidylinositol phosphatase, putative"/>
    <property type="match status" value="1"/>
</dbReference>
<evidence type="ECO:0000256" key="1">
    <source>
        <dbReference type="ARBA" id="ARBA00004146"/>
    </source>
</evidence>
<evidence type="ECO:0000313" key="6">
    <source>
        <dbReference type="EMBL" id="CCD20005.1"/>
    </source>
</evidence>
<dbReference type="InterPro" id="IPR000198">
    <property type="entry name" value="RhoGAP_dom"/>
</dbReference>
<dbReference type="InterPro" id="IPR036691">
    <property type="entry name" value="Endo/exonu/phosph_ase_sf"/>
</dbReference>
<evidence type="ECO:0000259" key="5">
    <source>
        <dbReference type="PROSITE" id="PS50238"/>
    </source>
</evidence>
<dbReference type="GO" id="GO:0046856">
    <property type="term" value="P:phosphatidylinositol dephosphorylation"/>
    <property type="evidence" value="ECO:0007669"/>
    <property type="project" value="InterPro"/>
</dbReference>
<dbReference type="InterPro" id="IPR000300">
    <property type="entry name" value="IPPc"/>
</dbReference>
<dbReference type="Pfam" id="PF22669">
    <property type="entry name" value="Exo_endo_phos2"/>
    <property type="match status" value="1"/>
</dbReference>
<dbReference type="InterPro" id="IPR013783">
    <property type="entry name" value="Ig-like_fold"/>
</dbReference>
<protein>
    <submittedName>
        <fullName evidence="6">Inositol/phosphatidylinositol phosphatase, putative</fullName>
    </submittedName>
</protein>
<dbReference type="SUPFAM" id="SSF56219">
    <property type="entry name" value="DNase I-like"/>
    <property type="match status" value="1"/>
</dbReference>
<evidence type="ECO:0000256" key="3">
    <source>
        <dbReference type="ARBA" id="ARBA00022753"/>
    </source>
</evidence>
<evidence type="ECO:0000313" key="7">
    <source>
        <dbReference type="Proteomes" id="UP000009027"/>
    </source>
</evidence>
<dbReference type="Pfam" id="PF00620">
    <property type="entry name" value="RhoGAP"/>
    <property type="match status" value="1"/>
</dbReference>
<dbReference type="EMBL" id="CAEX01004651">
    <property type="protein sequence ID" value="CCD20005.1"/>
    <property type="molecule type" value="Genomic_DNA"/>
</dbReference>
<dbReference type="Gene3D" id="3.60.10.10">
    <property type="entry name" value="Endonuclease/exonuclease/phosphatase"/>
    <property type="match status" value="1"/>
</dbReference>
<dbReference type="InterPro" id="IPR046985">
    <property type="entry name" value="IP5"/>
</dbReference>
<dbReference type="Proteomes" id="UP000009027">
    <property type="component" value="Unassembled WGS sequence"/>
</dbReference>
<dbReference type="AlphaFoldDB" id="F9WR21"/>
<dbReference type="GO" id="GO:0004439">
    <property type="term" value="F:phosphatidylinositol-4,5-bisphosphate 5-phosphatase activity"/>
    <property type="evidence" value="ECO:0007669"/>
    <property type="project" value="TreeGrafter"/>
</dbReference>
<dbReference type="PANTHER" id="PTHR11200:SF300">
    <property type="entry name" value="TYPE II INOSITOL 1,4,5-TRISPHOSPHATE 5-PHOSPHATASE"/>
    <property type="match status" value="1"/>
</dbReference>
<dbReference type="OMA" id="WLGCSER"/>
<dbReference type="Gene3D" id="1.10.555.10">
    <property type="entry name" value="Rho GTPase activation protein"/>
    <property type="match status" value="1"/>
</dbReference>
<dbReference type="Pfam" id="PF21310">
    <property type="entry name" value="OCRL-like_ASH"/>
    <property type="match status" value="1"/>
</dbReference>
<organism evidence="6 7">
    <name type="scientific">Trypanosoma vivax (strain Y486)</name>
    <dbReference type="NCBI Taxonomy" id="1055687"/>
    <lineage>
        <taxon>Eukaryota</taxon>
        <taxon>Discoba</taxon>
        <taxon>Euglenozoa</taxon>
        <taxon>Kinetoplastea</taxon>
        <taxon>Metakinetoplastina</taxon>
        <taxon>Trypanosomatida</taxon>
        <taxon>Trypanosomatidae</taxon>
        <taxon>Trypanosoma</taxon>
        <taxon>Duttonella</taxon>
    </lineage>
</organism>
<proteinExistence type="predicted"/>
<dbReference type="InterPro" id="IPR048869">
    <property type="entry name" value="OCRL-1_2_ASH"/>
</dbReference>
<keyword evidence="7" id="KW-1185">Reference proteome</keyword>
<comment type="subcellular location">
    <subcellularLocation>
        <location evidence="2">Cytoplasmic vesicle</location>
        <location evidence="2">Phagosome membrane</location>
    </subcellularLocation>
    <subcellularLocation>
        <location evidence="1">Early endosome membrane</location>
    </subcellularLocation>
</comment>
<keyword evidence="4" id="KW-0968">Cytoplasmic vesicle</keyword>
<name>F9WR21_TRYVY</name>